<dbReference type="PROSITE" id="PS00211">
    <property type="entry name" value="ABC_TRANSPORTER_1"/>
    <property type="match status" value="1"/>
</dbReference>
<keyword evidence="5 7" id="KW-0067">ATP-binding</keyword>
<evidence type="ECO:0000256" key="1">
    <source>
        <dbReference type="ARBA" id="ARBA00005417"/>
    </source>
</evidence>
<keyword evidence="3" id="KW-0472">Membrane</keyword>
<sequence>MTTTSSKLRHAAGLQVRRLSVSYGPEPVLKDLSFTLPAGASLAIVGESGCGKTTLLTTLAGLLEKDSGDVVWCDASGAAIPRLHSSFVWQNLGLLPWKTVRDNLALPLKLRNARRNPAESTTLRDAMLDELGLSRFADRTPAELSGGQRQRLAIGRALIAAPDVLFMDEPFSALDALRRERLQDFLADMQRRRPLTMIFVTHDIPEAVFLASHILLLAASPPRVLELYENPSWESDRHSGDRESPKYAEAIRHVHARLREACAAANKGASA</sequence>
<dbReference type="Gene3D" id="3.40.50.300">
    <property type="entry name" value="P-loop containing nucleotide triphosphate hydrolases"/>
    <property type="match status" value="1"/>
</dbReference>
<dbReference type="SMART" id="SM00382">
    <property type="entry name" value="AAA"/>
    <property type="match status" value="1"/>
</dbReference>
<gene>
    <name evidence="7" type="ORF">GBM96_03160</name>
</gene>
<evidence type="ECO:0000256" key="4">
    <source>
        <dbReference type="ARBA" id="ARBA00022741"/>
    </source>
</evidence>
<dbReference type="InterPro" id="IPR017871">
    <property type="entry name" value="ABC_transporter-like_CS"/>
</dbReference>
<dbReference type="GO" id="GO:0005524">
    <property type="term" value="F:ATP binding"/>
    <property type="evidence" value="ECO:0007669"/>
    <property type="project" value="UniProtKB-KW"/>
</dbReference>
<dbReference type="InterPro" id="IPR003439">
    <property type="entry name" value="ABC_transporter-like_ATP-bd"/>
</dbReference>
<dbReference type="InterPro" id="IPR027417">
    <property type="entry name" value="P-loop_NTPase"/>
</dbReference>
<keyword evidence="2" id="KW-0813">Transport</keyword>
<evidence type="ECO:0000259" key="6">
    <source>
        <dbReference type="PROSITE" id="PS50893"/>
    </source>
</evidence>
<evidence type="ECO:0000313" key="7">
    <source>
        <dbReference type="EMBL" id="KAB7652179.1"/>
    </source>
</evidence>
<dbReference type="GO" id="GO:0016887">
    <property type="term" value="F:ATP hydrolysis activity"/>
    <property type="evidence" value="ECO:0007669"/>
    <property type="project" value="InterPro"/>
</dbReference>
<dbReference type="InterPro" id="IPR050166">
    <property type="entry name" value="ABC_transporter_ATP-bind"/>
</dbReference>
<accession>A0AAI9SD26</accession>
<evidence type="ECO:0000256" key="3">
    <source>
        <dbReference type="ARBA" id="ARBA00022475"/>
    </source>
</evidence>
<reference evidence="7 8" key="1">
    <citation type="submission" date="2019-10" db="EMBL/GenBank/DDBJ databases">
        <title>Genome diversity of Sutterella seckii.</title>
        <authorList>
            <person name="Chaplin A.V."/>
            <person name="Sokolova S.R."/>
            <person name="Mosin K.A."/>
            <person name="Ivanova E.L."/>
            <person name="Kochetkova T.O."/>
            <person name="Goltsov A.Y."/>
            <person name="Trofimov D.Y."/>
            <person name="Efimov B.A."/>
        </authorList>
    </citation>
    <scope>NUCLEOTIDE SEQUENCE [LARGE SCALE GENOMIC DNA]</scope>
    <source>
        <strain evidence="7 8">ASD3426</strain>
    </source>
</reference>
<dbReference type="EMBL" id="WEHW01000006">
    <property type="protein sequence ID" value="KAB7652179.1"/>
    <property type="molecule type" value="Genomic_DNA"/>
</dbReference>
<keyword evidence="3" id="KW-1003">Cell membrane</keyword>
<protein>
    <submittedName>
        <fullName evidence="7">ABC transporter ATP-binding protein</fullName>
    </submittedName>
</protein>
<dbReference type="SUPFAM" id="SSF52540">
    <property type="entry name" value="P-loop containing nucleoside triphosphate hydrolases"/>
    <property type="match status" value="1"/>
</dbReference>
<keyword evidence="4" id="KW-0547">Nucleotide-binding</keyword>
<feature type="domain" description="ABC transporter" evidence="6">
    <location>
        <begin position="14"/>
        <end position="244"/>
    </location>
</feature>
<dbReference type="Proteomes" id="UP000469462">
    <property type="component" value="Unassembled WGS sequence"/>
</dbReference>
<dbReference type="Pfam" id="PF00005">
    <property type="entry name" value="ABC_tran"/>
    <property type="match status" value="1"/>
</dbReference>
<dbReference type="PANTHER" id="PTHR42788">
    <property type="entry name" value="TAURINE IMPORT ATP-BINDING PROTEIN-RELATED"/>
    <property type="match status" value="1"/>
</dbReference>
<dbReference type="AlphaFoldDB" id="A0AAI9SD26"/>
<evidence type="ECO:0000256" key="2">
    <source>
        <dbReference type="ARBA" id="ARBA00022448"/>
    </source>
</evidence>
<organism evidence="7 8">
    <name type="scientific">Sutterella seckii</name>
    <dbReference type="NCBI Taxonomy" id="1944635"/>
    <lineage>
        <taxon>Bacteria</taxon>
        <taxon>Pseudomonadati</taxon>
        <taxon>Pseudomonadota</taxon>
        <taxon>Betaproteobacteria</taxon>
        <taxon>Burkholderiales</taxon>
        <taxon>Sutterellaceae</taxon>
        <taxon>Sutterella</taxon>
    </lineage>
</organism>
<keyword evidence="8" id="KW-1185">Reference proteome</keyword>
<dbReference type="InterPro" id="IPR003593">
    <property type="entry name" value="AAA+_ATPase"/>
</dbReference>
<proteinExistence type="inferred from homology"/>
<evidence type="ECO:0000256" key="5">
    <source>
        <dbReference type="ARBA" id="ARBA00022840"/>
    </source>
</evidence>
<name>A0AAI9SD26_9BURK</name>
<evidence type="ECO:0000313" key="8">
    <source>
        <dbReference type="Proteomes" id="UP000469462"/>
    </source>
</evidence>
<comment type="caution">
    <text evidence="7">The sequence shown here is derived from an EMBL/GenBank/DDBJ whole genome shotgun (WGS) entry which is preliminary data.</text>
</comment>
<comment type="similarity">
    <text evidence="1">Belongs to the ABC transporter superfamily.</text>
</comment>
<dbReference type="PROSITE" id="PS50893">
    <property type="entry name" value="ABC_TRANSPORTER_2"/>
    <property type="match status" value="1"/>
</dbReference>
<dbReference type="PANTHER" id="PTHR42788:SF20">
    <property type="entry name" value="ABC TRANSPORTER ATP-BINDING PROTEIN"/>
    <property type="match status" value="1"/>
</dbReference>